<organism evidence="1 2">
    <name type="scientific">Caballeronia novacaledonica</name>
    <dbReference type="NCBI Taxonomy" id="1544861"/>
    <lineage>
        <taxon>Bacteria</taxon>
        <taxon>Pseudomonadati</taxon>
        <taxon>Pseudomonadota</taxon>
        <taxon>Betaproteobacteria</taxon>
        <taxon>Burkholderiales</taxon>
        <taxon>Burkholderiaceae</taxon>
        <taxon>Caballeronia</taxon>
    </lineage>
</organism>
<name>A0ACB5QR60_9BURK</name>
<accession>A0ACB5QR60</accession>
<protein>
    <submittedName>
        <fullName evidence="1">Uncharacterized protein</fullName>
    </submittedName>
</protein>
<proteinExistence type="predicted"/>
<dbReference type="EMBL" id="BPUR01000005">
    <property type="protein sequence ID" value="GJH17320.1"/>
    <property type="molecule type" value="Genomic_DNA"/>
</dbReference>
<evidence type="ECO:0000313" key="2">
    <source>
        <dbReference type="Proteomes" id="UP001055013"/>
    </source>
</evidence>
<evidence type="ECO:0000313" key="1">
    <source>
        <dbReference type="EMBL" id="GJH17320.1"/>
    </source>
</evidence>
<keyword evidence="2" id="KW-1185">Reference proteome</keyword>
<sequence>MNPLQSRLAAFLLTLVVASGLIVLSKGADQWWGGLLQNLGSGLLTSLFLIAIYDRILEQRLAAEASARERTALRKLRHATKNHVRGLLFRIYRSARPVPIPVYPLRLQVARTDVFDAAKGNRPTWPYAHVEGCRASVRGMQR</sequence>
<dbReference type="Proteomes" id="UP001055013">
    <property type="component" value="Unassembled WGS sequence"/>
</dbReference>
<comment type="caution">
    <text evidence="1">The sequence shown here is derived from an EMBL/GenBank/DDBJ whole genome shotgun (WGS) entry which is preliminary data.</text>
</comment>
<reference evidence="1" key="1">
    <citation type="submission" date="2021-09" db="EMBL/GenBank/DDBJ databases">
        <title>Isolation and characterization of 3-chlorobenzoate degrading bacteria from soils in Shizuoka.</title>
        <authorList>
            <person name="Ifat A."/>
            <person name="Ogawa N."/>
            <person name="Kimbara K."/>
            <person name="Moriuchi R."/>
            <person name="Dohra H."/>
            <person name="Shintani M."/>
        </authorList>
    </citation>
    <scope>NUCLEOTIDE SEQUENCE</scope>
    <source>
        <strain evidence="1">19CS2-2</strain>
    </source>
</reference>
<gene>
    <name evidence="1" type="ORF">CBA19CS22_12280</name>
</gene>